<organism evidence="1 2">
    <name type="scientific">Psychrobacter fozii</name>
    <dbReference type="NCBI Taxonomy" id="198480"/>
    <lineage>
        <taxon>Bacteria</taxon>
        <taxon>Pseudomonadati</taxon>
        <taxon>Pseudomonadota</taxon>
        <taxon>Gammaproteobacteria</taxon>
        <taxon>Moraxellales</taxon>
        <taxon>Moraxellaceae</taxon>
        <taxon>Psychrobacter</taxon>
    </lineage>
</organism>
<dbReference type="Proteomes" id="UP000247746">
    <property type="component" value="Unassembled WGS sequence"/>
</dbReference>
<dbReference type="EMBL" id="QJSU01000001">
    <property type="protein sequence ID" value="PYE40938.1"/>
    <property type="molecule type" value="Genomic_DNA"/>
</dbReference>
<protein>
    <submittedName>
        <fullName evidence="1">Uncharacterized protein</fullName>
    </submittedName>
</protein>
<dbReference type="RefSeq" id="WP_110921910.1">
    <property type="nucleotide sequence ID" value="NZ_QJSU01000001.1"/>
</dbReference>
<sequence length="302" mass="34373">MRESDYNKLLAEKSTLESLIEKTPSYAIVDRISLESRLQSVQENIQRIDTRRLVKTTTFTFRGKPVDRSHGITAEFSGKALDCLNDMIASVVASLNNNLSSCGPIPNKEQNQLLITGTATGSFGFELELPEPNQDLLAERNGTEEAIDDIQKLLSYGIDGTDEQISDVIEDIHPRAVRKVYDFLDLMLRSEALFAIEYNQNLVRIDSKETLDKLISRFSDENINEYEEEYSGEFVGILPHSRNFEFIENSNQTLIRGKIDNSFSDPDVINREYLHKYVSVKFCVIQVGQAKPKYTLKDIRES</sequence>
<name>A0A2V4VF82_9GAMM</name>
<reference evidence="1 2" key="1">
    <citation type="submission" date="2018-06" db="EMBL/GenBank/DDBJ databases">
        <title>Genomic Encyclopedia of Type Strains, Phase III (KMG-III): the genomes of soil and plant-associated and newly described type strains.</title>
        <authorList>
            <person name="Whitman W."/>
        </authorList>
    </citation>
    <scope>NUCLEOTIDE SEQUENCE [LARGE SCALE GENOMIC DNA]</scope>
    <source>
        <strain evidence="1 2">CECT 5889</strain>
    </source>
</reference>
<proteinExistence type="predicted"/>
<keyword evidence="2" id="KW-1185">Reference proteome</keyword>
<evidence type="ECO:0000313" key="2">
    <source>
        <dbReference type="Proteomes" id="UP000247746"/>
    </source>
</evidence>
<gene>
    <name evidence="1" type="ORF">DFP82_101254</name>
</gene>
<evidence type="ECO:0000313" key="1">
    <source>
        <dbReference type="EMBL" id="PYE40938.1"/>
    </source>
</evidence>
<dbReference type="AlphaFoldDB" id="A0A2V4VF82"/>
<accession>A0A2V4VF82</accession>
<dbReference type="OrthoDB" id="7822108at2"/>
<comment type="caution">
    <text evidence="1">The sequence shown here is derived from an EMBL/GenBank/DDBJ whole genome shotgun (WGS) entry which is preliminary data.</text>
</comment>